<evidence type="ECO:0000313" key="4">
    <source>
        <dbReference type="Proteomes" id="UP000207598"/>
    </source>
</evidence>
<keyword evidence="4" id="KW-1185">Reference proteome</keyword>
<feature type="chain" id="PRO_5012263441" evidence="1">
    <location>
        <begin position="23"/>
        <end position="168"/>
    </location>
</feature>
<accession>A0A238L0Y8</accession>
<organism evidence="3 4">
    <name type="scientific">Maliponia aquimaris</name>
    <dbReference type="NCBI Taxonomy" id="1673631"/>
    <lineage>
        <taxon>Bacteria</taxon>
        <taxon>Pseudomonadati</taxon>
        <taxon>Pseudomonadota</taxon>
        <taxon>Alphaproteobacteria</taxon>
        <taxon>Rhodobacterales</taxon>
        <taxon>Paracoccaceae</taxon>
        <taxon>Maliponia</taxon>
    </lineage>
</organism>
<evidence type="ECO:0000313" key="3">
    <source>
        <dbReference type="EMBL" id="SMX48679.1"/>
    </source>
</evidence>
<gene>
    <name evidence="3" type="ORF">MAA8898_04038</name>
</gene>
<name>A0A238L0Y8_9RHOB</name>
<dbReference type="RefSeq" id="WP_176445244.1">
    <property type="nucleotide sequence ID" value="NZ_FXYF01000014.1"/>
</dbReference>
<reference evidence="3 4" key="1">
    <citation type="submission" date="2017-05" db="EMBL/GenBank/DDBJ databases">
        <authorList>
            <person name="Song R."/>
            <person name="Chenine A.L."/>
            <person name="Ruprecht R.M."/>
        </authorList>
    </citation>
    <scope>NUCLEOTIDE SEQUENCE [LARGE SCALE GENOMIC DNA]</scope>
    <source>
        <strain evidence="3 4">CECT 8898</strain>
    </source>
</reference>
<keyword evidence="1" id="KW-0732">Signal</keyword>
<dbReference type="Gene3D" id="3.10.450.50">
    <property type="match status" value="1"/>
</dbReference>
<evidence type="ECO:0000259" key="2">
    <source>
        <dbReference type="Pfam" id="PF14534"/>
    </source>
</evidence>
<dbReference type="AlphaFoldDB" id="A0A238L0Y8"/>
<dbReference type="Proteomes" id="UP000207598">
    <property type="component" value="Unassembled WGS sequence"/>
</dbReference>
<dbReference type="InterPro" id="IPR032710">
    <property type="entry name" value="NTF2-like_dom_sf"/>
</dbReference>
<dbReference type="EMBL" id="FXYF01000014">
    <property type="protein sequence ID" value="SMX48679.1"/>
    <property type="molecule type" value="Genomic_DNA"/>
</dbReference>
<dbReference type="Pfam" id="PF14534">
    <property type="entry name" value="DUF4440"/>
    <property type="match status" value="1"/>
</dbReference>
<sequence length="168" mass="17643">MHSLTGAFAAALSLATASLALADPASNSAKGAHAAYLAAINSNDLTQFLETVTDDIVFIAPDSPVMSGKGEVGPWVAGYFAAVETHWDKRSEEFVVSGGWAFERYAYVATDTMRESGETLTSTGHGVNIYRLEDDGVWRVARDIWVSGPVAQQEVSLLAGCAGGVGPC</sequence>
<proteinExistence type="predicted"/>
<protein>
    <submittedName>
        <fullName evidence="3">SnoaL-like domain protein</fullName>
    </submittedName>
</protein>
<dbReference type="InterPro" id="IPR027843">
    <property type="entry name" value="DUF4440"/>
</dbReference>
<evidence type="ECO:0000256" key="1">
    <source>
        <dbReference type="SAM" id="SignalP"/>
    </source>
</evidence>
<dbReference type="SUPFAM" id="SSF54427">
    <property type="entry name" value="NTF2-like"/>
    <property type="match status" value="1"/>
</dbReference>
<feature type="signal peptide" evidence="1">
    <location>
        <begin position="1"/>
        <end position="22"/>
    </location>
</feature>
<feature type="domain" description="DUF4440" evidence="2">
    <location>
        <begin position="32"/>
        <end position="140"/>
    </location>
</feature>